<evidence type="ECO:0000259" key="14">
    <source>
        <dbReference type="PROSITE" id="PS50110"/>
    </source>
</evidence>
<evidence type="ECO:0000256" key="11">
    <source>
        <dbReference type="PIRNR" id="PIRNR036392"/>
    </source>
</evidence>
<keyword evidence="17" id="KW-1185">Reference proteome</keyword>
<dbReference type="EMBL" id="SZYD01000017">
    <property type="protein sequence ID" value="KAD3067990.1"/>
    <property type="molecule type" value="Genomic_DNA"/>
</dbReference>
<dbReference type="NCBIfam" id="TIGR01557">
    <property type="entry name" value="myb_SHAQKYF"/>
    <property type="match status" value="1"/>
</dbReference>
<organism evidence="16 17">
    <name type="scientific">Mikania micrantha</name>
    <name type="common">bitter vine</name>
    <dbReference type="NCBI Taxonomy" id="192012"/>
    <lineage>
        <taxon>Eukaryota</taxon>
        <taxon>Viridiplantae</taxon>
        <taxon>Streptophyta</taxon>
        <taxon>Embryophyta</taxon>
        <taxon>Tracheophyta</taxon>
        <taxon>Spermatophyta</taxon>
        <taxon>Magnoliopsida</taxon>
        <taxon>eudicotyledons</taxon>
        <taxon>Gunneridae</taxon>
        <taxon>Pentapetalae</taxon>
        <taxon>asterids</taxon>
        <taxon>campanulids</taxon>
        <taxon>Asterales</taxon>
        <taxon>Asteraceae</taxon>
        <taxon>Asteroideae</taxon>
        <taxon>Heliantheae alliance</taxon>
        <taxon>Eupatorieae</taxon>
        <taxon>Mikania</taxon>
    </lineage>
</organism>
<keyword evidence="4" id="KW-0932">Cytokinin signaling pathway</keyword>
<keyword evidence="8 11" id="KW-0010">Activator</keyword>
<dbReference type="PANTHER" id="PTHR43874:SF136">
    <property type="entry name" value="RESPONSE REGULATOR AND TRANSCRIPTION FACTOR RR-A-TYPE FAMILY"/>
    <property type="match status" value="1"/>
</dbReference>
<dbReference type="SUPFAM" id="SSF52172">
    <property type="entry name" value="CheY-like"/>
    <property type="match status" value="1"/>
</dbReference>
<dbReference type="Pfam" id="PF00072">
    <property type="entry name" value="Response_reg"/>
    <property type="match status" value="1"/>
</dbReference>
<reference evidence="16 17" key="1">
    <citation type="submission" date="2019-05" db="EMBL/GenBank/DDBJ databases">
        <title>Mikania micrantha, genome provides insights into the molecular mechanism of rapid growth.</title>
        <authorList>
            <person name="Liu B."/>
        </authorList>
    </citation>
    <scope>NUCLEOTIDE SEQUENCE [LARGE SCALE GENOMIC DNA]</scope>
    <source>
        <strain evidence="16">NLD-2019</strain>
        <tissue evidence="16">Leaf</tissue>
    </source>
</reference>
<protein>
    <recommendedName>
        <fullName evidence="11">Two-component response regulator</fullName>
    </recommendedName>
</protein>
<dbReference type="Gene3D" id="3.40.50.2300">
    <property type="match status" value="1"/>
</dbReference>
<keyword evidence="9 11" id="KW-0804">Transcription</keyword>
<evidence type="ECO:0000256" key="6">
    <source>
        <dbReference type="ARBA" id="ARBA00023015"/>
    </source>
</evidence>
<gene>
    <name evidence="16" type="ORF">E3N88_35870</name>
</gene>
<dbReference type="PROSITE" id="PS51294">
    <property type="entry name" value="HTH_MYB"/>
    <property type="match status" value="1"/>
</dbReference>
<accession>A0A5N6M237</accession>
<evidence type="ECO:0000313" key="16">
    <source>
        <dbReference type="EMBL" id="KAD3067990.1"/>
    </source>
</evidence>
<dbReference type="GO" id="GO:0005634">
    <property type="term" value="C:nucleus"/>
    <property type="evidence" value="ECO:0007669"/>
    <property type="project" value="UniProtKB-SubCell"/>
</dbReference>
<evidence type="ECO:0000313" key="17">
    <source>
        <dbReference type="Proteomes" id="UP000326396"/>
    </source>
</evidence>
<feature type="region of interest" description="Disordered" evidence="13">
    <location>
        <begin position="139"/>
        <end position="192"/>
    </location>
</feature>
<name>A0A5N6M237_9ASTR</name>
<dbReference type="OrthoDB" id="60033at2759"/>
<feature type="modified residue" description="4-aspartylphosphate" evidence="12">
    <location>
        <position position="72"/>
    </location>
</feature>
<proteinExistence type="inferred from homology"/>
<dbReference type="Proteomes" id="UP000326396">
    <property type="component" value="Linkage Group LG7"/>
</dbReference>
<dbReference type="InterPro" id="IPR001789">
    <property type="entry name" value="Sig_transdc_resp-reg_receiver"/>
</dbReference>
<evidence type="ECO:0000256" key="2">
    <source>
        <dbReference type="ARBA" id="ARBA00006015"/>
    </source>
</evidence>
<dbReference type="PIRSF" id="PIRSF036392">
    <property type="entry name" value="RR_ARR_type-B"/>
    <property type="match status" value="1"/>
</dbReference>
<evidence type="ECO:0000256" key="12">
    <source>
        <dbReference type="PROSITE-ProRule" id="PRU00169"/>
    </source>
</evidence>
<evidence type="ECO:0000256" key="1">
    <source>
        <dbReference type="ARBA" id="ARBA00004123"/>
    </source>
</evidence>
<evidence type="ECO:0000256" key="10">
    <source>
        <dbReference type="ARBA" id="ARBA00023242"/>
    </source>
</evidence>
<evidence type="ECO:0000256" key="7">
    <source>
        <dbReference type="ARBA" id="ARBA00023125"/>
    </source>
</evidence>
<dbReference type="InterPro" id="IPR009057">
    <property type="entry name" value="Homeodomain-like_sf"/>
</dbReference>
<feature type="compositionally biased region" description="Acidic residues" evidence="13">
    <location>
        <begin position="175"/>
        <end position="187"/>
    </location>
</feature>
<feature type="compositionally biased region" description="Basic and acidic residues" evidence="13">
    <location>
        <begin position="164"/>
        <end position="174"/>
    </location>
</feature>
<dbReference type="GO" id="GO:0003700">
    <property type="term" value="F:DNA-binding transcription factor activity"/>
    <property type="evidence" value="ECO:0007669"/>
    <property type="project" value="UniProtKB-UniRule"/>
</dbReference>
<keyword evidence="6 11" id="KW-0805">Transcription regulation</keyword>
<keyword evidence="3 12" id="KW-0597">Phosphoprotein</keyword>
<dbReference type="SUPFAM" id="SSF46689">
    <property type="entry name" value="Homeodomain-like"/>
    <property type="match status" value="1"/>
</dbReference>
<dbReference type="GO" id="GO:0003677">
    <property type="term" value="F:DNA binding"/>
    <property type="evidence" value="ECO:0007669"/>
    <property type="project" value="UniProtKB-KW"/>
</dbReference>
<dbReference type="InterPro" id="IPR017930">
    <property type="entry name" value="Myb_dom"/>
</dbReference>
<sequence>MTVEEIRGGDNEIDRFPIGMRVLAVDDNPTCLKLLDNLLRKCQYQVTTTNQAITALNMLRENRNRFDLVISDVYMPDMDGFKLLELVGLEMDLPVIMLSGNGDRNLVMKGITHGACDYLVKPVRLEEIRNIWQHVIRRKVESKSQSKSKNNHEKSDQGNDSGDQNEKLNRKRKDEDEDEENGNESDDPATKKKPRVVWSIDLHRKFVAAINQLSVEKAVPKRILDLMNVDGLTRENVASHLQKYRLYLKRISHQANMVVAFGGNNDASSYMRMNPLDGLGDYRTLSCSGRLPNATYAPAGMLGRLNSATGVALHSLTAPPVVQPNHAQTKLQPVASSNHLNMIPFQGIPPSFDLDQLQYSNKPNAQQEDFTSIEESRIFTGTNLADFNSIDERQKLRGSSTFTDPISVLASQGGVKKTSTGTESFDLLSISSGFVDQNGSQPPNFSSNLLPLDESYSHRATTNGGFSSNITTTAAVPVEALGGGLVGDIVQNVNRSLCNQKGGPCGKHGYSPYSQNGFSTLDTSTLANYGGLTNPVSHSRANGGGSTLVQTEQTKHQSGFVSSNGYGSLDDIIPGMKKREQETMMLMNGEFGYDSYMGPGRLYDESR</sequence>
<comment type="similarity">
    <text evidence="2">Belongs to the ARR family. Type-B subfamily.</text>
</comment>
<evidence type="ECO:0000256" key="13">
    <source>
        <dbReference type="SAM" id="MobiDB-lite"/>
    </source>
</evidence>
<evidence type="ECO:0000256" key="5">
    <source>
        <dbReference type="ARBA" id="ARBA00023012"/>
    </source>
</evidence>
<dbReference type="GO" id="GO:0009736">
    <property type="term" value="P:cytokinin-activated signaling pathway"/>
    <property type="evidence" value="ECO:0007669"/>
    <property type="project" value="UniProtKB-KW"/>
</dbReference>
<dbReference type="InterPro" id="IPR017053">
    <property type="entry name" value="Response_reg_B-typ_pln"/>
</dbReference>
<dbReference type="InterPro" id="IPR006447">
    <property type="entry name" value="Myb_dom_plants"/>
</dbReference>
<keyword evidence="7 11" id="KW-0238">DNA-binding</keyword>
<dbReference type="PROSITE" id="PS50110">
    <property type="entry name" value="RESPONSE_REGULATORY"/>
    <property type="match status" value="1"/>
</dbReference>
<dbReference type="CDD" id="cd17584">
    <property type="entry name" value="REC_typeB_ARR-like"/>
    <property type="match status" value="1"/>
</dbReference>
<feature type="domain" description="HTH myb-type" evidence="15">
    <location>
        <begin position="190"/>
        <end position="249"/>
    </location>
</feature>
<evidence type="ECO:0000256" key="4">
    <source>
        <dbReference type="ARBA" id="ARBA00022864"/>
    </source>
</evidence>
<dbReference type="InterPro" id="IPR011006">
    <property type="entry name" value="CheY-like_superfamily"/>
</dbReference>
<keyword evidence="5 11" id="KW-0902">Two-component regulatory system</keyword>
<feature type="domain" description="Response regulatory" evidence="14">
    <location>
        <begin position="21"/>
        <end position="136"/>
    </location>
</feature>
<dbReference type="GO" id="GO:0000160">
    <property type="term" value="P:phosphorelay signal transduction system"/>
    <property type="evidence" value="ECO:0007669"/>
    <property type="project" value="UniProtKB-KW"/>
</dbReference>
<dbReference type="Gene3D" id="1.10.10.60">
    <property type="entry name" value="Homeodomain-like"/>
    <property type="match status" value="1"/>
</dbReference>
<evidence type="ECO:0000256" key="3">
    <source>
        <dbReference type="ARBA" id="ARBA00022553"/>
    </source>
</evidence>
<evidence type="ECO:0000259" key="15">
    <source>
        <dbReference type="PROSITE" id="PS51294"/>
    </source>
</evidence>
<dbReference type="FunFam" id="1.10.10.60:FF:000007">
    <property type="entry name" value="Two-component response regulator"/>
    <property type="match status" value="1"/>
</dbReference>
<keyword evidence="10 11" id="KW-0539">Nucleus</keyword>
<dbReference type="SMART" id="SM00448">
    <property type="entry name" value="REC"/>
    <property type="match status" value="1"/>
</dbReference>
<feature type="compositionally biased region" description="Basic and acidic residues" evidence="13">
    <location>
        <begin position="139"/>
        <end position="157"/>
    </location>
</feature>
<evidence type="ECO:0000256" key="9">
    <source>
        <dbReference type="ARBA" id="ARBA00023163"/>
    </source>
</evidence>
<evidence type="ECO:0000256" key="8">
    <source>
        <dbReference type="ARBA" id="ARBA00023159"/>
    </source>
</evidence>
<dbReference type="PANTHER" id="PTHR43874">
    <property type="entry name" value="TWO-COMPONENT RESPONSE REGULATOR"/>
    <property type="match status" value="1"/>
</dbReference>
<dbReference type="InterPro" id="IPR045279">
    <property type="entry name" value="ARR-like"/>
</dbReference>
<comment type="caution">
    <text evidence="16">The sequence shown here is derived from an EMBL/GenBank/DDBJ whole genome shotgun (WGS) entry which is preliminary data.</text>
</comment>
<comment type="subcellular location">
    <subcellularLocation>
        <location evidence="1 11">Nucleus</location>
    </subcellularLocation>
</comment>
<dbReference type="AlphaFoldDB" id="A0A5N6M237"/>
<comment type="function">
    <text evidence="11">Transcriptional activator that binds specific DNA sequence.</text>
</comment>